<dbReference type="InterPro" id="IPR014710">
    <property type="entry name" value="RmlC-like_jellyroll"/>
</dbReference>
<keyword evidence="1" id="KW-0175">Coiled coil</keyword>
<dbReference type="Proteomes" id="UP000658514">
    <property type="component" value="Unassembled WGS sequence"/>
</dbReference>
<evidence type="ECO:0000256" key="1">
    <source>
        <dbReference type="SAM" id="Coils"/>
    </source>
</evidence>
<dbReference type="InterPro" id="IPR011990">
    <property type="entry name" value="TPR-like_helical_dom_sf"/>
</dbReference>
<evidence type="ECO:0000313" key="5">
    <source>
        <dbReference type="Proteomes" id="UP000658514"/>
    </source>
</evidence>
<dbReference type="InterPro" id="IPR002589">
    <property type="entry name" value="Macro_dom"/>
</dbReference>
<dbReference type="InterPro" id="IPR000595">
    <property type="entry name" value="cNMP-bd_dom"/>
</dbReference>
<evidence type="ECO:0000313" key="4">
    <source>
        <dbReference type="EMBL" id="MBD2200738.1"/>
    </source>
</evidence>
<dbReference type="PANTHER" id="PTHR10098:SF108">
    <property type="entry name" value="TETRATRICOPEPTIDE REPEAT PROTEIN 28"/>
    <property type="match status" value="1"/>
</dbReference>
<evidence type="ECO:0000259" key="2">
    <source>
        <dbReference type="PROSITE" id="PS50042"/>
    </source>
</evidence>
<comment type="caution">
    <text evidence="4">The sequence shown here is derived from an EMBL/GenBank/DDBJ whole genome shotgun (WGS) entry which is preliminary data.</text>
</comment>
<proteinExistence type="predicted"/>
<feature type="domain" description="Macro" evidence="3">
    <location>
        <begin position="629"/>
        <end position="809"/>
    </location>
</feature>
<name>A0ABR8AN95_9CYAN</name>
<dbReference type="PROSITE" id="PS50042">
    <property type="entry name" value="CNMP_BINDING_3"/>
    <property type="match status" value="1"/>
</dbReference>
<dbReference type="InterPro" id="IPR018490">
    <property type="entry name" value="cNMP-bd_dom_sf"/>
</dbReference>
<dbReference type="RefSeq" id="WP_190551958.1">
    <property type="nucleotide sequence ID" value="NZ_CAWPNO010000011.1"/>
</dbReference>
<dbReference type="PANTHER" id="PTHR10098">
    <property type="entry name" value="RAPSYN-RELATED"/>
    <property type="match status" value="1"/>
</dbReference>
<evidence type="ECO:0000259" key="3">
    <source>
        <dbReference type="PROSITE" id="PS51154"/>
    </source>
</evidence>
<dbReference type="SMART" id="SM00506">
    <property type="entry name" value="A1pp"/>
    <property type="match status" value="1"/>
</dbReference>
<feature type="coiled-coil region" evidence="1">
    <location>
        <begin position="277"/>
        <end position="304"/>
    </location>
</feature>
<organism evidence="4 5">
    <name type="scientific">Calothrix parietina FACHB-288</name>
    <dbReference type="NCBI Taxonomy" id="2692896"/>
    <lineage>
        <taxon>Bacteria</taxon>
        <taxon>Bacillati</taxon>
        <taxon>Cyanobacteriota</taxon>
        <taxon>Cyanophyceae</taxon>
        <taxon>Nostocales</taxon>
        <taxon>Calotrichaceae</taxon>
        <taxon>Calothrix</taxon>
    </lineage>
</organism>
<dbReference type="Pfam" id="PF01661">
    <property type="entry name" value="Macro"/>
    <property type="match status" value="1"/>
</dbReference>
<dbReference type="EMBL" id="JACJQH010000108">
    <property type="protein sequence ID" value="MBD2200738.1"/>
    <property type="molecule type" value="Genomic_DNA"/>
</dbReference>
<dbReference type="PROSITE" id="PS51154">
    <property type="entry name" value="MACRO"/>
    <property type="match status" value="1"/>
</dbReference>
<sequence length="1427" mass="159851">MTYYTSSTIQEFLAGIYPFDQLSSAALAKLSTQFQLFRYRIGQAIVKREVMPAYVGIVYEGKARLIGYDPHLQAPVTLKLLQPGEMLGWVGLVRGVPCETAIASEETICLVLPSEDFLSVLERESSLANAFQNQCTLIEVFDLLGADLARQANSSINLMELALKAQSEAVIYNLLPGRVSLSQLDDERLWFVSGGGAIANFPVASRLNLENTQTYINVIGAVPARLVGFPKLAELLTTAVEDVQQESNRIKDDSESSNFIDAFPFLAEVLQTTHDSNSNIQTVYTLLQANLEKLNENLAQQLRTWAGATLPELTQSQAQHIATNIANFSNLIHQFPLGNKTCNVEIAITGYEIVAQVFTREEFPEQWAMLRSNQAGVYLKRIRGERAENLERAISFISEALQVLTRQAFPEQWAITQNNLGEVYLERIRGIRAENIELAITAFNKALNVLTYMAYPQQWAMTQNNLGLAFGQRIIGDKAENFEAAVTYYQEALKVYTREAFPSEWAATQNNLGLAFSERITGYKAENLQTAIACYQAALEVYTREAFPHKWADIRKNIGNVYIEKIHSNSLNNIDCLHNIEYAILFYQDALEIYTPEQFPDECLIVREKISNAHYLLEHYQRELELVSLSQPNISNEAIIRIELVRANLLDLEVDAIVRPTNTQLAFGGEISRQILQRLQSSDFRWYQRLQTYSSVSVGEVIVTEASPLPARYLFHTPIDNYINATVASVSQAIIAALNKAAILSDVRTIAFPSLGTGKAGLNPTTLASEILKIVTNHLGNGSRLEKVVFAFVDETAYQAYASAYQMLLLETGVFYNVSVTIPQETVSLGEDIEISVNLNQAEITQKETYTIQISHNDAIGSELNIILTAPGFQFNSDNTTSLPFDSDTINITQSAIFNLTALRSGKTKIKAELYCGETYKTTLETEVEVIAFDETEIPPLIAARSRPVPQPDIILQVRTTWNADISACTFNYHIDNYQPRLLFADDVDYNSQSLSTNWVERSHSLLKTTLEEAATSLREDFRSRLVSLGQYLFQCLLPEELQNTFRTIASFNHPFTLLILADQDAWFPWELLHDGQKFLGDRFIIGRWLWELEKARPYEFPVGAVNVAHYASVEQPELWTELLQSSGAPPPISMQAGIFNDITLFESIRGLHLIRYGQSVNTTNRQDAPVRVNSSSDIQDIEREVQPAKLSLRRNHPLVSLSYLNAGQAELTALEQTWASTFVRAGCSAFVGSLWAVQANVEAAFISAFYHSIWAGQTLGVAFQTARRLAKTVVPESLDWLAYVLFGDPMARPYRPVQGQGYAVVEPIGQEIDDSVSPGSTVRFRVSLRRTPPVWYENRLMEVAEDLSFDDLRVFIVTSGLQVTPGDSILMTRTATGDYLGWFTLTVPAEMESRSVLVQVYFEDGVEPVHNLRFALNIVKQDGEAQ</sequence>
<dbReference type="CDD" id="cd00038">
    <property type="entry name" value="CAP_ED"/>
    <property type="match status" value="1"/>
</dbReference>
<dbReference type="Gene3D" id="3.40.220.10">
    <property type="entry name" value="Leucine Aminopeptidase, subunit E, domain 1"/>
    <property type="match status" value="1"/>
</dbReference>
<dbReference type="SUPFAM" id="SSF48452">
    <property type="entry name" value="TPR-like"/>
    <property type="match status" value="2"/>
</dbReference>
<keyword evidence="5" id="KW-1185">Reference proteome</keyword>
<dbReference type="Pfam" id="PF00027">
    <property type="entry name" value="cNMP_binding"/>
    <property type="match status" value="1"/>
</dbReference>
<dbReference type="SUPFAM" id="SSF51206">
    <property type="entry name" value="cAMP-binding domain-like"/>
    <property type="match status" value="1"/>
</dbReference>
<dbReference type="SUPFAM" id="SSF52949">
    <property type="entry name" value="Macro domain-like"/>
    <property type="match status" value="1"/>
</dbReference>
<reference evidence="4 5" key="1">
    <citation type="journal article" date="2020" name="ISME J.">
        <title>Comparative genomics reveals insights into cyanobacterial evolution and habitat adaptation.</title>
        <authorList>
            <person name="Chen M.Y."/>
            <person name="Teng W.K."/>
            <person name="Zhao L."/>
            <person name="Hu C.X."/>
            <person name="Zhou Y.K."/>
            <person name="Han B.P."/>
            <person name="Song L.R."/>
            <person name="Shu W.S."/>
        </authorList>
    </citation>
    <scope>NUCLEOTIDE SEQUENCE [LARGE SCALE GENOMIC DNA]</scope>
    <source>
        <strain evidence="4 5">FACHB-288</strain>
    </source>
</reference>
<feature type="domain" description="Cyclic nucleotide-binding" evidence="2">
    <location>
        <begin position="18"/>
        <end position="121"/>
    </location>
</feature>
<dbReference type="Gene3D" id="2.60.120.10">
    <property type="entry name" value="Jelly Rolls"/>
    <property type="match status" value="1"/>
</dbReference>
<dbReference type="Gene3D" id="1.25.40.10">
    <property type="entry name" value="Tetratricopeptide repeat domain"/>
    <property type="match status" value="2"/>
</dbReference>
<accession>A0ABR8AN95</accession>
<gene>
    <name evidence="4" type="ORF">H6G24_35735</name>
</gene>
<protein>
    <submittedName>
        <fullName evidence="4">Tetratricopeptide repeat protein</fullName>
    </submittedName>
</protein>
<dbReference type="InterPro" id="IPR043472">
    <property type="entry name" value="Macro_dom-like"/>
</dbReference>